<dbReference type="SUPFAM" id="SSF53098">
    <property type="entry name" value="Ribonuclease H-like"/>
    <property type="match status" value="1"/>
</dbReference>
<dbReference type="AlphaFoldDB" id="A0ABD1X3C2"/>
<dbReference type="InterPro" id="IPR012337">
    <property type="entry name" value="RNaseH-like_sf"/>
</dbReference>
<evidence type="ECO:0000256" key="1">
    <source>
        <dbReference type="SAM" id="MobiDB-lite"/>
    </source>
</evidence>
<dbReference type="PANTHER" id="PTHR34188:SF5">
    <property type="entry name" value="OS05G0131900 PROTEIN"/>
    <property type="match status" value="1"/>
</dbReference>
<dbReference type="PANTHER" id="PTHR34188">
    <property type="entry name" value="OS01G0299500 PROTEIN"/>
    <property type="match status" value="1"/>
</dbReference>
<evidence type="ECO:0000313" key="3">
    <source>
        <dbReference type="EMBL" id="KAL2556482.1"/>
    </source>
</evidence>
<evidence type="ECO:0000259" key="2">
    <source>
        <dbReference type="Pfam" id="PF01612"/>
    </source>
</evidence>
<accession>A0ABD1X3C2</accession>
<dbReference type="EMBL" id="JBFOLJ010000001">
    <property type="protein sequence ID" value="KAL2556482.1"/>
    <property type="molecule type" value="Genomic_DNA"/>
</dbReference>
<evidence type="ECO:0000313" key="4">
    <source>
        <dbReference type="Proteomes" id="UP001604277"/>
    </source>
</evidence>
<organism evidence="3 4">
    <name type="scientific">Forsythia ovata</name>
    <dbReference type="NCBI Taxonomy" id="205694"/>
    <lineage>
        <taxon>Eukaryota</taxon>
        <taxon>Viridiplantae</taxon>
        <taxon>Streptophyta</taxon>
        <taxon>Embryophyta</taxon>
        <taxon>Tracheophyta</taxon>
        <taxon>Spermatophyta</taxon>
        <taxon>Magnoliopsida</taxon>
        <taxon>eudicotyledons</taxon>
        <taxon>Gunneridae</taxon>
        <taxon>Pentapetalae</taxon>
        <taxon>asterids</taxon>
        <taxon>lamiids</taxon>
        <taxon>Lamiales</taxon>
        <taxon>Oleaceae</taxon>
        <taxon>Forsythieae</taxon>
        <taxon>Forsythia</taxon>
    </lineage>
</organism>
<feature type="compositionally biased region" description="Polar residues" evidence="1">
    <location>
        <begin position="434"/>
        <end position="445"/>
    </location>
</feature>
<dbReference type="InterPro" id="IPR036397">
    <property type="entry name" value="RNaseH_sf"/>
</dbReference>
<protein>
    <submittedName>
        <fullName evidence="3">Werner Syndrome-like</fullName>
    </submittedName>
</protein>
<reference evidence="4" key="1">
    <citation type="submission" date="2024-07" db="EMBL/GenBank/DDBJ databases">
        <title>Two chromosome-level genome assemblies of Korean endemic species Abeliophyllum distichum and Forsythia ovata (Oleaceae).</title>
        <authorList>
            <person name="Jang H."/>
        </authorList>
    </citation>
    <scope>NUCLEOTIDE SEQUENCE [LARGE SCALE GENOMIC DNA]</scope>
</reference>
<dbReference type="InterPro" id="IPR002562">
    <property type="entry name" value="3'-5'_exonuclease_dom"/>
</dbReference>
<feature type="compositionally biased region" description="Low complexity" evidence="1">
    <location>
        <begin position="419"/>
        <end position="432"/>
    </location>
</feature>
<dbReference type="Pfam" id="PF01612">
    <property type="entry name" value="DNA_pol_A_exo1"/>
    <property type="match status" value="1"/>
</dbReference>
<feature type="domain" description="3'-5' exonuclease" evidence="2">
    <location>
        <begin position="30"/>
        <end position="156"/>
    </location>
</feature>
<feature type="region of interest" description="Disordered" evidence="1">
    <location>
        <begin position="419"/>
        <end position="445"/>
    </location>
</feature>
<comment type="caution">
    <text evidence="3">The sequence shown here is derived from an EMBL/GenBank/DDBJ whole genome shotgun (WGS) entry which is preliminary data.</text>
</comment>
<dbReference type="Proteomes" id="UP001604277">
    <property type="component" value="Unassembled WGS sequence"/>
</dbReference>
<dbReference type="CDD" id="cd06141">
    <property type="entry name" value="WRN_exo"/>
    <property type="match status" value="1"/>
</dbReference>
<name>A0ABD1X3C2_9LAMI</name>
<dbReference type="Gene3D" id="3.30.420.10">
    <property type="entry name" value="Ribonuclease H-like superfamily/Ribonuclease H"/>
    <property type="match status" value="1"/>
</dbReference>
<sequence>MASKHLVSFSGTIIEATVTDKAAVVDDWVQEIRSMYSGRQIIAGLDCEWRPHLIPSMRNKTATLQLCVNTICLIIQLFYIDYIPQSIKNFLSDPNITFVGVEVGDDALKLNIEYGLTCTTTADIQAMAMARWPIRFNKKPGLKKLAGEVVGLYMAKPIHEAENSVGFRNKAFLETKESYLIPFSPTISLPSVSGFLLIHSGLSYYLLEFMGVYWVNLRFLGLLFWKHAEELFKKVGSSVLGFHGSSEVEPGLKSKGVSGESIEESHESVRLLIEKNPGGLQSQDLMPVVEKRREKEQLKIGKFKKAPKPPRPPKGPTLDAVDMKLVKEISMLATKKRERIERMKALKKMKAAKPLSSSSSPSSSSTLSAMIITVLFSLVIIFQGLGSRNSSPVTFPGAPEPAMVNKGLISVEFHNNGLSNDDSVPNSNSPYSAEQLSGLQFRSQE</sequence>
<proteinExistence type="predicted"/>
<gene>
    <name evidence="3" type="ORF">Fot_01221</name>
</gene>
<keyword evidence="4" id="KW-1185">Reference proteome</keyword>